<name>A0A2G4SLX0_RHIZD</name>
<dbReference type="GeneID" id="35440359"/>
<keyword evidence="3" id="KW-1185">Reference proteome</keyword>
<gene>
    <name evidence="2" type="ORF">RHIMIDRAFT_240405</name>
</gene>
<organism evidence="2 3">
    <name type="scientific">Rhizopus microsporus ATCC 52813</name>
    <dbReference type="NCBI Taxonomy" id="1340429"/>
    <lineage>
        <taxon>Eukaryota</taxon>
        <taxon>Fungi</taxon>
        <taxon>Fungi incertae sedis</taxon>
        <taxon>Mucoromycota</taxon>
        <taxon>Mucoromycotina</taxon>
        <taxon>Mucoromycetes</taxon>
        <taxon>Mucorales</taxon>
        <taxon>Mucorineae</taxon>
        <taxon>Rhizopodaceae</taxon>
        <taxon>Rhizopus</taxon>
    </lineage>
</organism>
<evidence type="ECO:0000313" key="3">
    <source>
        <dbReference type="Proteomes" id="UP000242254"/>
    </source>
</evidence>
<dbReference type="EMBL" id="KZ303857">
    <property type="protein sequence ID" value="PHZ09732.1"/>
    <property type="molecule type" value="Genomic_DNA"/>
</dbReference>
<accession>A0A2G4SLX0</accession>
<evidence type="ECO:0000256" key="1">
    <source>
        <dbReference type="SAM" id="MobiDB-lite"/>
    </source>
</evidence>
<dbReference type="Proteomes" id="UP000242254">
    <property type="component" value="Unassembled WGS sequence"/>
</dbReference>
<reference evidence="2 3" key="1">
    <citation type="journal article" date="2016" name="Proc. Natl. Acad. Sci. U.S.A.">
        <title>Lipid metabolic changes in an early divergent fungus govern the establishment of a mutualistic symbiosis with endobacteria.</title>
        <authorList>
            <person name="Lastovetsky O.A."/>
            <person name="Gaspar M.L."/>
            <person name="Mondo S.J."/>
            <person name="LaButti K.M."/>
            <person name="Sandor L."/>
            <person name="Grigoriev I.V."/>
            <person name="Henry S.A."/>
            <person name="Pawlowska T.E."/>
        </authorList>
    </citation>
    <scope>NUCLEOTIDE SEQUENCE [LARGE SCALE GENOMIC DNA]</scope>
    <source>
        <strain evidence="2 3">ATCC 52813</strain>
    </source>
</reference>
<sequence length="761" mass="87218">MPAEEAAETAASPLSAFKRILTIKTSLSTIGWKEQYKPALKELMNITRDGSVTGKSQLSDKTRMARSLTFPYTEKYCQHASYTPIKLTNAQQITKYEGTKIHTAYINNITLHFGNQLYMEERGCSEEEIKKTIKTDVLDVCHKLKMEISAKKLPTLTANFLTETITNQIQSFLNVYPDKYNFAKNSIYYDVKAKPQQHLQAYYMLAKICEENNSKSFSCFPLRKGFIPGYMTIDAKILNYHILKNKKFAVGSKFDIWKSVGTIETDGVGVSIVKQNFDPARKGASSDRWRMITTDDSFVYAGNLSKSELLKTKDKCILIDPGRGDLLHCIHETSSPEKKSIFRYKRNQRAVEMKSRRYRKLRQILKPDYIQSLEDQLSRLPASTVKSKVFAEYLEVKAQISECLKEYYCNEDVIFGTSNCDAINDGNASDNISYADAASSKVIIGEASRSNVDSIDGIANDGEANCASDSADVISDGAVSDEAVSDFNVDDKFDTELAIHQVKRCLKRSIDNLQFILNENKTKNKIEKHEYEWFNSILKEAQFLKVISKEEYEYHHKRAKDLSELIRSTLTPLPFRKLKLSSKINKQQSNKKLANDLKKKFGKDAVLILGDWMVNYVEFHEPIREKGMRLMLRKEGFTALLINEYKTSSFCPECEIGELETFKIMPTVKRHGLLRCKNQNCLKIQQTSRLWNRDLAAVLNFRSILQSLRKTGARPERFTRYTMEDNRRKRKGTQHESNKTKKPDLIPPRLLLKAPTVQINY</sequence>
<evidence type="ECO:0000313" key="2">
    <source>
        <dbReference type="EMBL" id="PHZ09732.1"/>
    </source>
</evidence>
<proteinExistence type="predicted"/>
<protein>
    <submittedName>
        <fullName evidence="2">Uncharacterized protein</fullName>
    </submittedName>
</protein>
<dbReference type="AlphaFoldDB" id="A0A2G4SLX0"/>
<feature type="region of interest" description="Disordered" evidence="1">
    <location>
        <begin position="716"/>
        <end position="747"/>
    </location>
</feature>
<feature type="compositionally biased region" description="Basic and acidic residues" evidence="1">
    <location>
        <begin position="716"/>
        <end position="744"/>
    </location>
</feature>
<dbReference type="RefSeq" id="XP_023463440.1">
    <property type="nucleotide sequence ID" value="XM_023609369.1"/>
</dbReference>